<name>B9SD28_RICCO</name>
<dbReference type="AlphaFoldDB" id="B9SD28"/>
<dbReference type="InParanoid" id="B9SD28"/>
<accession>B9SD28</accession>
<feature type="compositionally biased region" description="Basic and acidic residues" evidence="1">
    <location>
        <begin position="106"/>
        <end position="125"/>
    </location>
</feature>
<feature type="region of interest" description="Disordered" evidence="1">
    <location>
        <begin position="22"/>
        <end position="41"/>
    </location>
</feature>
<feature type="compositionally biased region" description="Low complexity" evidence="1">
    <location>
        <begin position="92"/>
        <end position="102"/>
    </location>
</feature>
<keyword evidence="3" id="KW-1185">Reference proteome</keyword>
<dbReference type="Proteomes" id="UP000008311">
    <property type="component" value="Unassembled WGS sequence"/>
</dbReference>
<evidence type="ECO:0000256" key="1">
    <source>
        <dbReference type="SAM" id="MobiDB-lite"/>
    </source>
</evidence>
<feature type="compositionally biased region" description="Acidic residues" evidence="1">
    <location>
        <begin position="71"/>
        <end position="84"/>
    </location>
</feature>
<dbReference type="EMBL" id="EQ973925">
    <property type="protein sequence ID" value="EEF38466.1"/>
    <property type="molecule type" value="Genomic_DNA"/>
</dbReference>
<sequence length="160" mass="17971">MRSLMRPLMSLIMLTGNRQFGDKNVGDSVDVDGDRKNTKEKDNENIIVYKAKNVGGVSDVMEIDNEKVDEAKEDDNDGNEEAKDDGDKNKKNMMMMVMNKQKIMMRHSDNDSDSNDDGKGPDKHNIILNEDNVDVENIEKSNGSGDKGDENKVRGKGVYR</sequence>
<protein>
    <submittedName>
        <fullName evidence="2">Uncharacterized protein</fullName>
    </submittedName>
</protein>
<organism evidence="2 3">
    <name type="scientific">Ricinus communis</name>
    <name type="common">Castor bean</name>
    <dbReference type="NCBI Taxonomy" id="3988"/>
    <lineage>
        <taxon>Eukaryota</taxon>
        <taxon>Viridiplantae</taxon>
        <taxon>Streptophyta</taxon>
        <taxon>Embryophyta</taxon>
        <taxon>Tracheophyta</taxon>
        <taxon>Spermatophyta</taxon>
        <taxon>Magnoliopsida</taxon>
        <taxon>eudicotyledons</taxon>
        <taxon>Gunneridae</taxon>
        <taxon>Pentapetalae</taxon>
        <taxon>rosids</taxon>
        <taxon>fabids</taxon>
        <taxon>Malpighiales</taxon>
        <taxon>Euphorbiaceae</taxon>
        <taxon>Acalyphoideae</taxon>
        <taxon>Acalypheae</taxon>
        <taxon>Ricinus</taxon>
    </lineage>
</organism>
<reference evidence="3" key="1">
    <citation type="journal article" date="2010" name="Nat. Biotechnol.">
        <title>Draft genome sequence of the oilseed species Ricinus communis.</title>
        <authorList>
            <person name="Chan A.P."/>
            <person name="Crabtree J."/>
            <person name="Zhao Q."/>
            <person name="Lorenzi H."/>
            <person name="Orvis J."/>
            <person name="Puiu D."/>
            <person name="Melake-Berhan A."/>
            <person name="Jones K.M."/>
            <person name="Redman J."/>
            <person name="Chen G."/>
            <person name="Cahoon E.B."/>
            <person name="Gedil M."/>
            <person name="Stanke M."/>
            <person name="Haas B.J."/>
            <person name="Wortman J.R."/>
            <person name="Fraser-Liggett C.M."/>
            <person name="Ravel J."/>
            <person name="Rabinowicz P.D."/>
        </authorList>
    </citation>
    <scope>NUCLEOTIDE SEQUENCE [LARGE SCALE GENOMIC DNA]</scope>
    <source>
        <strain evidence="3">cv. Hale</strain>
    </source>
</reference>
<proteinExistence type="predicted"/>
<evidence type="ECO:0000313" key="3">
    <source>
        <dbReference type="Proteomes" id="UP000008311"/>
    </source>
</evidence>
<gene>
    <name evidence="2" type="ORF">RCOM_1068070</name>
</gene>
<feature type="region of interest" description="Disordered" evidence="1">
    <location>
        <begin position="60"/>
        <end position="160"/>
    </location>
</feature>
<evidence type="ECO:0000313" key="2">
    <source>
        <dbReference type="EMBL" id="EEF38466.1"/>
    </source>
</evidence>
<feature type="compositionally biased region" description="Basic and acidic residues" evidence="1">
    <location>
        <begin position="32"/>
        <end position="41"/>
    </location>
</feature>